<feature type="compositionally biased region" description="Acidic residues" evidence="1">
    <location>
        <begin position="38"/>
        <end position="54"/>
    </location>
</feature>
<name>A0A841AM46_9MICO</name>
<keyword evidence="3" id="KW-1185">Reference proteome</keyword>
<protein>
    <submittedName>
        <fullName evidence="2">Uncharacterized protein</fullName>
    </submittedName>
</protein>
<accession>A0A841AM46</accession>
<evidence type="ECO:0000313" key="2">
    <source>
        <dbReference type="EMBL" id="MBB5843032.1"/>
    </source>
</evidence>
<dbReference type="AlphaFoldDB" id="A0A841AM46"/>
<dbReference type="RefSeq" id="WP_184235074.1">
    <property type="nucleotide sequence ID" value="NZ_JACHMJ010000001.1"/>
</dbReference>
<evidence type="ECO:0000313" key="3">
    <source>
        <dbReference type="Proteomes" id="UP000536685"/>
    </source>
</evidence>
<organism evidence="2 3">
    <name type="scientific">Conyzicola lurida</name>
    <dbReference type="NCBI Taxonomy" id="1172621"/>
    <lineage>
        <taxon>Bacteria</taxon>
        <taxon>Bacillati</taxon>
        <taxon>Actinomycetota</taxon>
        <taxon>Actinomycetes</taxon>
        <taxon>Micrococcales</taxon>
        <taxon>Microbacteriaceae</taxon>
        <taxon>Conyzicola</taxon>
    </lineage>
</organism>
<sequence>MSDIYPIGLPSNNDPFSEDDLISGEELTELASRTDSDYVADDDVVDYDEEDLEELDRGRGSESE</sequence>
<feature type="region of interest" description="Disordered" evidence="1">
    <location>
        <begin position="1"/>
        <end position="20"/>
    </location>
</feature>
<reference evidence="2 3" key="1">
    <citation type="submission" date="2020-08" db="EMBL/GenBank/DDBJ databases">
        <title>Sequencing the genomes of 1000 actinobacteria strains.</title>
        <authorList>
            <person name="Klenk H.-P."/>
        </authorList>
    </citation>
    <scope>NUCLEOTIDE SEQUENCE [LARGE SCALE GENOMIC DNA]</scope>
    <source>
        <strain evidence="2 3">DSM 105784</strain>
    </source>
</reference>
<comment type="caution">
    <text evidence="2">The sequence shown here is derived from an EMBL/GenBank/DDBJ whole genome shotgun (WGS) entry which is preliminary data.</text>
</comment>
<feature type="region of interest" description="Disordered" evidence="1">
    <location>
        <begin position="32"/>
        <end position="64"/>
    </location>
</feature>
<feature type="compositionally biased region" description="Basic and acidic residues" evidence="1">
    <location>
        <begin position="55"/>
        <end position="64"/>
    </location>
</feature>
<evidence type="ECO:0000256" key="1">
    <source>
        <dbReference type="SAM" id="MobiDB-lite"/>
    </source>
</evidence>
<dbReference type="Proteomes" id="UP000536685">
    <property type="component" value="Unassembled WGS sequence"/>
</dbReference>
<gene>
    <name evidence="2" type="ORF">HD599_001355</name>
</gene>
<dbReference type="EMBL" id="JACHMJ010000001">
    <property type="protein sequence ID" value="MBB5843032.1"/>
    <property type="molecule type" value="Genomic_DNA"/>
</dbReference>
<proteinExistence type="predicted"/>